<dbReference type="PANTHER" id="PTHR30486">
    <property type="entry name" value="TWITCHING MOTILITY PROTEIN PILT"/>
    <property type="match status" value="1"/>
</dbReference>
<dbReference type="Gene3D" id="3.30.450.380">
    <property type="match status" value="1"/>
</dbReference>
<organism evidence="3 4">
    <name type="scientific">Sellimonas catena</name>
    <dbReference type="NCBI Taxonomy" id="2994035"/>
    <lineage>
        <taxon>Bacteria</taxon>
        <taxon>Bacillati</taxon>
        <taxon>Bacillota</taxon>
        <taxon>Clostridia</taxon>
        <taxon>Lachnospirales</taxon>
        <taxon>Lachnospiraceae</taxon>
        <taxon>Sellimonas</taxon>
    </lineage>
</organism>
<dbReference type="EMBL" id="BSCH01000015">
    <property type="protein sequence ID" value="GLG90887.1"/>
    <property type="molecule type" value="Genomic_DNA"/>
</dbReference>
<evidence type="ECO:0000313" key="3">
    <source>
        <dbReference type="EMBL" id="GLG90887.1"/>
    </source>
</evidence>
<dbReference type="PANTHER" id="PTHR30486:SF6">
    <property type="entry name" value="TYPE IV PILUS RETRACTATION ATPASE PILT"/>
    <property type="match status" value="1"/>
</dbReference>
<dbReference type="CDD" id="cd01130">
    <property type="entry name" value="VirB11-like_ATPase"/>
    <property type="match status" value="1"/>
</dbReference>
<dbReference type="InterPro" id="IPR027417">
    <property type="entry name" value="P-loop_NTPase"/>
</dbReference>
<reference evidence="3" key="2">
    <citation type="submission" date="2022-11" db="EMBL/GenBank/DDBJ databases">
        <title>Draft genome sequence of Sellimonas catena strain 18CBH55.</title>
        <authorList>
            <person name="Atsushi H."/>
            <person name="Moriya O."/>
            <person name="Mitsuo S."/>
        </authorList>
    </citation>
    <scope>NUCLEOTIDE SEQUENCE</scope>
    <source>
        <strain evidence="3">18CBH55</strain>
    </source>
</reference>
<feature type="domain" description="Bacterial type II secretion system protein E" evidence="2">
    <location>
        <begin position="35"/>
        <end position="257"/>
    </location>
</feature>
<dbReference type="GO" id="GO:0016887">
    <property type="term" value="F:ATP hydrolysis activity"/>
    <property type="evidence" value="ECO:0007669"/>
    <property type="project" value="InterPro"/>
</dbReference>
<evidence type="ECO:0000259" key="2">
    <source>
        <dbReference type="Pfam" id="PF00437"/>
    </source>
</evidence>
<dbReference type="AlphaFoldDB" id="A0A9W6CGF8"/>
<dbReference type="Gene3D" id="3.40.50.300">
    <property type="entry name" value="P-loop containing nucleotide triphosphate hydrolases"/>
    <property type="match status" value="1"/>
</dbReference>
<reference evidence="3" key="3">
    <citation type="journal article" date="2023" name="Int. J. Syst. Evol. Microbiol.">
        <title>Sellimonas catena sp. nov., isolated from human faeces.</title>
        <authorList>
            <person name="Hisatomi A."/>
            <person name="Ohkuma M."/>
            <person name="Sakamoto M."/>
        </authorList>
    </citation>
    <scope>NUCLEOTIDE SEQUENCE</scope>
    <source>
        <strain evidence="3">18CBH55</strain>
    </source>
</reference>
<comment type="similarity">
    <text evidence="1">Belongs to the GSP E family.</text>
</comment>
<dbReference type="Pfam" id="PF00437">
    <property type="entry name" value="T2SSE"/>
    <property type="match status" value="1"/>
</dbReference>
<dbReference type="Proteomes" id="UP001145094">
    <property type="component" value="Unassembled WGS sequence"/>
</dbReference>
<dbReference type="InterPro" id="IPR050921">
    <property type="entry name" value="T4SS_GSP_E_ATPase"/>
</dbReference>
<proteinExistence type="inferred from homology"/>
<gene>
    <name evidence="3" type="ORF">Selli2_23140</name>
</gene>
<comment type="caution">
    <text evidence="3">The sequence shown here is derived from an EMBL/GenBank/DDBJ whole genome shotgun (WGS) entry which is preliminary data.</text>
</comment>
<evidence type="ECO:0000256" key="1">
    <source>
        <dbReference type="ARBA" id="ARBA00006611"/>
    </source>
</evidence>
<reference evidence="3" key="1">
    <citation type="submission" date="2022-11" db="EMBL/GenBank/DDBJ databases">
        <title>Draft genome sequence of Sellimonas catena strain 18CBH55.</title>
        <authorList>
            <person name="Hisatomi A."/>
            <person name="Ohkuma M."/>
            <person name="Sakamoto M."/>
        </authorList>
    </citation>
    <scope>NUCLEOTIDE SEQUENCE</scope>
    <source>
        <strain evidence="3">18CBH55</strain>
    </source>
</reference>
<name>A0A9W6CGF8_9FIRM</name>
<sequence length="261" mass="29712">MIYQVLEEYTKDKYIPLRMKMEFGRDLFNAFRKLDILQELLEDESITEIMINGLENIFVEKGGEIYQYEKRFVSRKKLEDIAQQIASGCNRTVNEAEPIVDARLPDGSRVNLVLPPVALNGPIITIRKFPKEGITMKRLIAWGSISKEAAEFLEKLVKAKYNMFISGGTGSGKTTFLNALSQFIPEDERIITIEDNAELKLQSLPNLVRLEARNANMEGEGEIDIRELIRTALRMRPDRVIVGEVRSAETIDMLQAIICTI</sequence>
<protein>
    <recommendedName>
        <fullName evidence="2">Bacterial type II secretion system protein E domain-containing protein</fullName>
    </recommendedName>
</protein>
<evidence type="ECO:0000313" key="4">
    <source>
        <dbReference type="Proteomes" id="UP001145094"/>
    </source>
</evidence>
<dbReference type="SUPFAM" id="SSF52540">
    <property type="entry name" value="P-loop containing nucleoside triphosphate hydrolases"/>
    <property type="match status" value="1"/>
</dbReference>
<accession>A0A9W6CGF8</accession>
<dbReference type="InterPro" id="IPR001482">
    <property type="entry name" value="T2SS/T4SS_dom"/>
</dbReference>